<evidence type="ECO:0000313" key="10">
    <source>
        <dbReference type="EMBL" id="BAE84356.1"/>
    </source>
</evidence>
<accession>Q24UD6</accession>
<organism evidence="10 11">
    <name type="scientific">Desulfitobacterium hafniense (strain Y51)</name>
    <dbReference type="NCBI Taxonomy" id="138119"/>
    <lineage>
        <taxon>Bacteria</taxon>
        <taxon>Bacillati</taxon>
        <taxon>Bacillota</taxon>
        <taxon>Clostridia</taxon>
        <taxon>Eubacteriales</taxon>
        <taxon>Desulfitobacteriaceae</taxon>
        <taxon>Desulfitobacterium</taxon>
    </lineage>
</organism>
<feature type="transmembrane region" description="Helical" evidence="8">
    <location>
        <begin position="395"/>
        <end position="412"/>
    </location>
</feature>
<evidence type="ECO:0000256" key="6">
    <source>
        <dbReference type="ARBA" id="ARBA00022989"/>
    </source>
</evidence>
<name>Q24UD6_DESHY</name>
<evidence type="ECO:0000256" key="5">
    <source>
        <dbReference type="ARBA" id="ARBA00022692"/>
    </source>
</evidence>
<dbReference type="KEGG" id="dsy:DSY2567"/>
<feature type="transmembrane region" description="Helical" evidence="8">
    <location>
        <begin position="102"/>
        <end position="118"/>
    </location>
</feature>
<dbReference type="GO" id="GO:0005886">
    <property type="term" value="C:plasma membrane"/>
    <property type="evidence" value="ECO:0007669"/>
    <property type="project" value="UniProtKB-SubCell"/>
</dbReference>
<dbReference type="InterPro" id="IPR050297">
    <property type="entry name" value="LipidA_mod_glycosyltrf_83"/>
</dbReference>
<dbReference type="Proteomes" id="UP000001946">
    <property type="component" value="Chromosome"/>
</dbReference>
<dbReference type="GO" id="GO:0016763">
    <property type="term" value="F:pentosyltransferase activity"/>
    <property type="evidence" value="ECO:0007669"/>
    <property type="project" value="TreeGrafter"/>
</dbReference>
<dbReference type="EMBL" id="AP008230">
    <property type="protein sequence ID" value="BAE84356.1"/>
    <property type="molecule type" value="Genomic_DNA"/>
</dbReference>
<evidence type="ECO:0000256" key="7">
    <source>
        <dbReference type="ARBA" id="ARBA00023136"/>
    </source>
</evidence>
<evidence type="ECO:0000256" key="2">
    <source>
        <dbReference type="ARBA" id="ARBA00022475"/>
    </source>
</evidence>
<keyword evidence="3" id="KW-0328">Glycosyltransferase</keyword>
<feature type="domain" description="Glycosyltransferase RgtA/B/C/D-like" evidence="9">
    <location>
        <begin position="54"/>
        <end position="203"/>
    </location>
</feature>
<feature type="transmembrane region" description="Helical" evidence="8">
    <location>
        <begin position="372"/>
        <end position="389"/>
    </location>
</feature>
<feature type="transmembrane region" description="Helical" evidence="8">
    <location>
        <begin position="323"/>
        <end position="351"/>
    </location>
</feature>
<evidence type="ECO:0000256" key="4">
    <source>
        <dbReference type="ARBA" id="ARBA00022679"/>
    </source>
</evidence>
<keyword evidence="4" id="KW-0808">Transferase</keyword>
<keyword evidence="11" id="KW-1185">Reference proteome</keyword>
<evidence type="ECO:0000259" key="9">
    <source>
        <dbReference type="Pfam" id="PF13231"/>
    </source>
</evidence>
<dbReference type="GO" id="GO:0009103">
    <property type="term" value="P:lipopolysaccharide biosynthetic process"/>
    <property type="evidence" value="ECO:0007669"/>
    <property type="project" value="UniProtKB-ARBA"/>
</dbReference>
<feature type="transmembrane region" description="Helical" evidence="8">
    <location>
        <begin position="184"/>
        <end position="203"/>
    </location>
</feature>
<dbReference type="PANTHER" id="PTHR33908">
    <property type="entry name" value="MANNOSYLTRANSFERASE YKCB-RELATED"/>
    <property type="match status" value="1"/>
</dbReference>
<dbReference type="Pfam" id="PF13231">
    <property type="entry name" value="PMT_2"/>
    <property type="match status" value="1"/>
</dbReference>
<gene>
    <name evidence="10" type="ordered locus">DSY2567</name>
</gene>
<proteinExistence type="predicted"/>
<feature type="transmembrane region" description="Helical" evidence="8">
    <location>
        <begin position="148"/>
        <end position="172"/>
    </location>
</feature>
<evidence type="ECO:0000256" key="1">
    <source>
        <dbReference type="ARBA" id="ARBA00004651"/>
    </source>
</evidence>
<keyword evidence="5 8" id="KW-0812">Transmembrane</keyword>
<dbReference type="eggNOG" id="COG1807">
    <property type="taxonomic scope" value="Bacteria"/>
</dbReference>
<dbReference type="AlphaFoldDB" id="Q24UD6"/>
<feature type="transmembrane region" description="Helical" evidence="8">
    <location>
        <begin position="299"/>
        <end position="317"/>
    </location>
</feature>
<protein>
    <recommendedName>
        <fullName evidence="9">Glycosyltransferase RgtA/B/C/D-like domain-containing protein</fullName>
    </recommendedName>
</protein>
<keyword evidence="2" id="KW-1003">Cell membrane</keyword>
<feature type="transmembrane region" description="Helical" evidence="8">
    <location>
        <begin position="124"/>
        <end position="141"/>
    </location>
</feature>
<dbReference type="HOGENOM" id="CLU_048081_0_0_9"/>
<evidence type="ECO:0000256" key="8">
    <source>
        <dbReference type="SAM" id="Phobius"/>
    </source>
</evidence>
<keyword evidence="7 8" id="KW-0472">Membrane</keyword>
<keyword evidence="6 8" id="KW-1133">Transmembrane helix</keyword>
<comment type="subcellular location">
    <subcellularLocation>
        <location evidence="1">Cell membrane</location>
        <topology evidence="1">Multi-pass membrane protein</topology>
    </subcellularLocation>
</comment>
<dbReference type="STRING" id="138119.DSY2567"/>
<dbReference type="InterPro" id="IPR038731">
    <property type="entry name" value="RgtA/B/C-like"/>
</dbReference>
<dbReference type="PANTHER" id="PTHR33908:SF11">
    <property type="entry name" value="MEMBRANE PROTEIN"/>
    <property type="match status" value="1"/>
</dbReference>
<feature type="transmembrane region" description="Helical" evidence="8">
    <location>
        <begin position="69"/>
        <end position="90"/>
    </location>
</feature>
<evidence type="ECO:0000256" key="3">
    <source>
        <dbReference type="ARBA" id="ARBA00022676"/>
    </source>
</evidence>
<evidence type="ECO:0000313" key="11">
    <source>
        <dbReference type="Proteomes" id="UP000001946"/>
    </source>
</evidence>
<sequence>MMFWILLIGLLADVLWVMLVPTVPFSDFSYYHHLATQIAAGGPWGDTYTSVGYPIFLGFFYKLFGSSLWVAKCLNIALSTANNILVYFLLKKISIPGRLRNTFLLLFVLFPMNVYYNSLVASEILFTTGLLSVLLLYFSNLRWKYVGIGLLTGLNAMVKPFFPAFVLAVFLVEVLSERNFRQSLKRSGIVLLVALVVLSPWLYRNSKIFGEFCYISNNSGIVLYINNNSQNKVGGWMPAEDVADSLVKTPVYQEANALEKNKMLSAAAKEWIAGHPVEFVGLGIKRLARTFLFVGDINYALRGTALAVPSIQMFLAAPGSNWLSFFLFLTSELVRAPVFWLGCLGILSYSWRVLRGFFRSGGGGPRRINKEKLTLLITFLMFAGIYFITEGQSRYAFPTVMMLIYFALWRVYQWQDEMGE</sequence>
<reference evidence="10 11" key="1">
    <citation type="journal article" date="2006" name="J. Bacteriol.">
        <title>Complete genome sequence of the dehalorespiring bacterium Desulfitobacterium hafniense Y51 and comparison with Dehalococcoides ethenogenes 195.</title>
        <authorList>
            <person name="Nonaka H."/>
            <person name="Keresztes G."/>
            <person name="Shinoda Y."/>
            <person name="Ikenaga Y."/>
            <person name="Abe M."/>
            <person name="Naito K."/>
            <person name="Inatomi K."/>
            <person name="Furukawa K."/>
            <person name="Inui M."/>
            <person name="Yukawa H."/>
        </authorList>
    </citation>
    <scope>NUCLEOTIDE SEQUENCE [LARGE SCALE GENOMIC DNA]</scope>
    <source>
        <strain evidence="10 11">Y51</strain>
    </source>
</reference>